<evidence type="ECO:0000313" key="4">
    <source>
        <dbReference type="EMBL" id="QNT70522.1"/>
    </source>
</evidence>
<dbReference type="RefSeq" id="WP_190261001.1">
    <property type="nucleotide sequence ID" value="NZ_CP053923.1"/>
</dbReference>
<dbReference type="Proteomes" id="UP000516369">
    <property type="component" value="Chromosome"/>
</dbReference>
<accession>A0A7H1N486</accession>
<comment type="similarity">
    <text evidence="1">Belongs to the ATP12 family.</text>
</comment>
<dbReference type="Pfam" id="PF07542">
    <property type="entry name" value="ATP12"/>
    <property type="match status" value="1"/>
</dbReference>
<keyword evidence="3" id="KW-0143">Chaperone</keyword>
<dbReference type="Gene3D" id="1.10.3580.10">
    <property type="entry name" value="ATP12 ATPase"/>
    <property type="match status" value="1"/>
</dbReference>
<keyword evidence="5" id="KW-1185">Reference proteome</keyword>
<sequence>MPLPPRRFYRTVTVAAADDGHRVLLDNRLVRTPAGPVLAVPGAVLAEAIAAEWQAQGESIDPETMPLTRLAFTALDRVRQQRAAMIESLLVYAGSDVLCYRAESPQELRAIQEANWQPLLDWAAERLGASLAVTVGVVPLRQSTAAVAALAGAVNDCDDLALTGLANVVQTASSLVIGLALLHHRIDAEAAFRAAFLDECYQAERWGSDPEAAARRERLAADIAAAALFLQLSRRNGAAG</sequence>
<dbReference type="KEGG" id="dvn:HQ394_15800"/>
<evidence type="ECO:0000313" key="5">
    <source>
        <dbReference type="Proteomes" id="UP000516369"/>
    </source>
</evidence>
<organism evidence="4 5">
    <name type="scientific">Defluviicoccus vanus</name>
    <dbReference type="NCBI Taxonomy" id="111831"/>
    <lineage>
        <taxon>Bacteria</taxon>
        <taxon>Pseudomonadati</taxon>
        <taxon>Pseudomonadota</taxon>
        <taxon>Alphaproteobacteria</taxon>
        <taxon>Rhodospirillales</taxon>
        <taxon>Rhodospirillaceae</taxon>
        <taxon>Defluviicoccus</taxon>
    </lineage>
</organism>
<dbReference type="Gene3D" id="3.30.2180.10">
    <property type="entry name" value="ATP12-like"/>
    <property type="match status" value="1"/>
</dbReference>
<reference evidence="4 5" key="1">
    <citation type="submission" date="2020-05" db="EMBL/GenBank/DDBJ databases">
        <title>Complete closed genome sequence of Defluviicoccus vanus.</title>
        <authorList>
            <person name="Bessarab I."/>
            <person name="Arumugam K."/>
            <person name="Maszenan A.M."/>
            <person name="Seviour R.J."/>
            <person name="Williams R.B."/>
        </authorList>
    </citation>
    <scope>NUCLEOTIDE SEQUENCE [LARGE SCALE GENOMIC DNA]</scope>
    <source>
        <strain evidence="4 5">Ben 114</strain>
    </source>
</reference>
<dbReference type="InterPro" id="IPR011419">
    <property type="entry name" value="ATP12_ATP_synth-F1-assembly"/>
</dbReference>
<evidence type="ECO:0000256" key="1">
    <source>
        <dbReference type="ARBA" id="ARBA00008231"/>
    </source>
</evidence>
<dbReference type="GO" id="GO:0043461">
    <property type="term" value="P:proton-transporting ATP synthase complex assembly"/>
    <property type="evidence" value="ECO:0007669"/>
    <property type="project" value="InterPro"/>
</dbReference>
<dbReference type="PANTHER" id="PTHR21013">
    <property type="entry name" value="ATP SYNTHASE MITOCHONDRIAL F1 COMPLEX ASSEMBLY FACTOR 2/ATP12 PROTEIN, MITOCHONDRIAL PRECURSOR"/>
    <property type="match status" value="1"/>
</dbReference>
<dbReference type="InterPro" id="IPR023335">
    <property type="entry name" value="ATP12_ortho_dom_sf"/>
</dbReference>
<evidence type="ECO:0000256" key="3">
    <source>
        <dbReference type="ARBA" id="ARBA00023186"/>
    </source>
</evidence>
<dbReference type="AlphaFoldDB" id="A0A7H1N486"/>
<dbReference type="SUPFAM" id="SSF160909">
    <property type="entry name" value="ATP12-like"/>
    <property type="match status" value="1"/>
</dbReference>
<protein>
    <submittedName>
        <fullName evidence="4">ATPase</fullName>
    </submittedName>
</protein>
<proteinExistence type="inferred from homology"/>
<dbReference type="EMBL" id="CP053923">
    <property type="protein sequence ID" value="QNT70522.1"/>
    <property type="molecule type" value="Genomic_DNA"/>
</dbReference>
<evidence type="ECO:0000256" key="2">
    <source>
        <dbReference type="ARBA" id="ARBA00022946"/>
    </source>
</evidence>
<keyword evidence="2" id="KW-0809">Transit peptide</keyword>
<name>A0A7H1N486_9PROT</name>
<gene>
    <name evidence="4" type="ORF">HQ394_15800</name>
</gene>
<dbReference type="PANTHER" id="PTHR21013:SF10">
    <property type="entry name" value="ATP SYNTHASE MITOCHONDRIAL F1 COMPLEX ASSEMBLY FACTOR 2"/>
    <property type="match status" value="1"/>
</dbReference>
<dbReference type="InterPro" id="IPR042272">
    <property type="entry name" value="ATP12_ATP_synth-F1-assembly_N"/>
</dbReference>